<dbReference type="Proteomes" id="UP000265020">
    <property type="component" value="Unassembled WGS sequence"/>
</dbReference>
<dbReference type="GO" id="GO:0000171">
    <property type="term" value="F:ribonuclease MRP activity"/>
    <property type="evidence" value="ECO:0007669"/>
    <property type="project" value="TreeGrafter"/>
</dbReference>
<protein>
    <submittedName>
        <fullName evidence="1">Ribonuclease P/MRP 40 subunit</fullName>
    </submittedName>
</protein>
<evidence type="ECO:0000313" key="1">
    <source>
        <dbReference type="Ensembl" id="ENSCVAP00000010098.1"/>
    </source>
</evidence>
<dbReference type="GO" id="GO:0004526">
    <property type="term" value="F:ribonuclease P activity"/>
    <property type="evidence" value="ECO:0007669"/>
    <property type="project" value="TreeGrafter"/>
</dbReference>
<dbReference type="GO" id="GO:0001682">
    <property type="term" value="P:tRNA 5'-leader removal"/>
    <property type="evidence" value="ECO:0007669"/>
    <property type="project" value="InterPro"/>
</dbReference>
<dbReference type="STRING" id="28743.ENSCVAP00000010098"/>
<dbReference type="Ensembl" id="ENSCVAT00000029427.1">
    <property type="protein sequence ID" value="ENSCVAP00000010098.1"/>
    <property type="gene ID" value="ENSCVAG00000012169.1"/>
</dbReference>
<dbReference type="GeneTree" id="ENSGT00390000014167"/>
<dbReference type="GO" id="GO:0000447">
    <property type="term" value="P:endonucleolytic cleavage in ITS1 to separate SSU-rRNA from 5.8S rRNA and LSU-rRNA from tricistronic rRNA transcript (SSU-rRNA, 5.8S rRNA, LSU-rRNA)"/>
    <property type="evidence" value="ECO:0007669"/>
    <property type="project" value="TreeGrafter"/>
</dbReference>
<sequence>MSFRTRIDEENCVALTPNGKTSDDIISCLLLCSSDHGRPEPPAHSFVSVSSAVVEVDLMDRSMAPGGRAYLRLLKALRCHLNLRTDFLISHHAGEEQNPGSEPLLSRYDWSERRPEVCRRALRDLLCPDLRSCDPHSLLEWLGAVDAGCGNSSSTFLSSLVCPEPQRSLSGALSVSLCGLLRPQDVWRLVEQLRSQAEEDSWASVTVHGFTDSPVSWGEEEHGVLTGGETFYNLLMFQDHAYRLHLATGPQDACPP</sequence>
<name>A0A3Q2CWB1_CYPVA</name>
<accession>A0A3Q2CWB1</accession>
<dbReference type="PANTHER" id="PTHR15396:SF1">
    <property type="entry name" value="RIBONUCLEASE P PROTEIN SUBUNIT P40"/>
    <property type="match status" value="1"/>
</dbReference>
<dbReference type="AlphaFoldDB" id="A0A3Q2CWB1"/>
<dbReference type="PANTHER" id="PTHR15396">
    <property type="entry name" value="RIBONUCLEASE P PROTEIN SUBUNIT P40"/>
    <property type="match status" value="1"/>
</dbReference>
<dbReference type="GO" id="GO:0000172">
    <property type="term" value="C:ribonuclease MRP complex"/>
    <property type="evidence" value="ECO:0007669"/>
    <property type="project" value="TreeGrafter"/>
</dbReference>
<dbReference type="GO" id="GO:0030681">
    <property type="term" value="C:multimeric ribonuclease P complex"/>
    <property type="evidence" value="ECO:0007669"/>
    <property type="project" value="TreeGrafter"/>
</dbReference>
<dbReference type="Pfam" id="PF08584">
    <property type="entry name" value="Ribonuc_P_40"/>
    <property type="match status" value="1"/>
</dbReference>
<reference evidence="1" key="2">
    <citation type="submission" date="2025-09" db="UniProtKB">
        <authorList>
            <consortium name="Ensembl"/>
        </authorList>
    </citation>
    <scope>IDENTIFICATION</scope>
</reference>
<reference evidence="1" key="1">
    <citation type="submission" date="2025-08" db="UniProtKB">
        <authorList>
            <consortium name="Ensembl"/>
        </authorList>
    </citation>
    <scope>IDENTIFICATION</scope>
</reference>
<keyword evidence="2" id="KW-1185">Reference proteome</keyword>
<organism evidence="1 2">
    <name type="scientific">Cyprinodon variegatus</name>
    <name type="common">Sheepshead minnow</name>
    <dbReference type="NCBI Taxonomy" id="28743"/>
    <lineage>
        <taxon>Eukaryota</taxon>
        <taxon>Metazoa</taxon>
        <taxon>Chordata</taxon>
        <taxon>Craniata</taxon>
        <taxon>Vertebrata</taxon>
        <taxon>Euteleostomi</taxon>
        <taxon>Actinopterygii</taxon>
        <taxon>Neopterygii</taxon>
        <taxon>Teleostei</taxon>
        <taxon>Neoteleostei</taxon>
        <taxon>Acanthomorphata</taxon>
        <taxon>Ovalentaria</taxon>
        <taxon>Atherinomorphae</taxon>
        <taxon>Cyprinodontiformes</taxon>
        <taxon>Cyprinodontidae</taxon>
        <taxon>Cyprinodon</taxon>
    </lineage>
</organism>
<proteinExistence type="predicted"/>
<evidence type="ECO:0000313" key="2">
    <source>
        <dbReference type="Proteomes" id="UP000265020"/>
    </source>
</evidence>
<dbReference type="InterPro" id="IPR013893">
    <property type="entry name" value="RNase_P_Rpp40"/>
</dbReference>
<dbReference type="OMA" id="QAQTNSW"/>